<evidence type="ECO:0000313" key="6">
    <source>
        <dbReference type="Proteomes" id="UP000277577"/>
    </source>
</evidence>
<reference evidence="3 5" key="1">
    <citation type="submission" date="2015-11" db="EMBL/GenBank/DDBJ databases">
        <title>Genomic analysis of 38 Legionella species identifies large and diverse effector repertoires.</title>
        <authorList>
            <person name="Burstein D."/>
            <person name="Amaro F."/>
            <person name="Zusman T."/>
            <person name="Lifshitz Z."/>
            <person name="Cohen O."/>
            <person name="Gilbert J.A."/>
            <person name="Pupko T."/>
            <person name="Shuman H.A."/>
            <person name="Segal G."/>
        </authorList>
    </citation>
    <scope>NUCLEOTIDE SEQUENCE [LARGE SCALE GENOMIC DNA]</scope>
    <source>
        <strain evidence="3 5">ORW</strain>
    </source>
</reference>
<proteinExistence type="inferred from homology"/>
<dbReference type="RefSeq" id="WP_028382251.1">
    <property type="nucleotide sequence ID" value="NZ_CAAAIT010000002.1"/>
</dbReference>
<dbReference type="SUPFAM" id="SSF52402">
    <property type="entry name" value="Adenine nucleotide alpha hydrolases-like"/>
    <property type="match status" value="1"/>
</dbReference>
<evidence type="ECO:0000313" key="3">
    <source>
        <dbReference type="EMBL" id="KTC78942.1"/>
    </source>
</evidence>
<dbReference type="OrthoDB" id="9792500at2"/>
<sequence length="149" mass="16580">MSKKILIAIDGSDISTHAMQETVKLMKEEQVQLLILHVVEVHFMFPGIDYLSLLTHYKKEGQIILENAKKLVTGQALVQCDTKLMEHNLLQGRISEAIVKEAKSWSADLIALGTHGRRGFNRLFLGSVAENTVRIATNPVLLVPPPTIN</sequence>
<dbReference type="PANTHER" id="PTHR46268">
    <property type="entry name" value="STRESS RESPONSE PROTEIN NHAX"/>
    <property type="match status" value="1"/>
</dbReference>
<comment type="similarity">
    <text evidence="1">Belongs to the universal stress protein A family.</text>
</comment>
<gene>
    <name evidence="3" type="ORF">Lche_0962</name>
    <name evidence="4" type="ORF">NCTC11976_01602</name>
</gene>
<dbReference type="EMBL" id="LNXW01000013">
    <property type="protein sequence ID" value="KTC78942.1"/>
    <property type="molecule type" value="Genomic_DNA"/>
</dbReference>
<evidence type="ECO:0000313" key="4">
    <source>
        <dbReference type="EMBL" id="VEB36226.1"/>
    </source>
</evidence>
<dbReference type="CDD" id="cd00293">
    <property type="entry name" value="USP-like"/>
    <property type="match status" value="1"/>
</dbReference>
<organism evidence="3 5">
    <name type="scientific">Legionella cherrii</name>
    <dbReference type="NCBI Taxonomy" id="28084"/>
    <lineage>
        <taxon>Bacteria</taxon>
        <taxon>Pseudomonadati</taxon>
        <taxon>Pseudomonadota</taxon>
        <taxon>Gammaproteobacteria</taxon>
        <taxon>Legionellales</taxon>
        <taxon>Legionellaceae</taxon>
        <taxon>Legionella</taxon>
    </lineage>
</organism>
<dbReference type="STRING" id="28084.Lche_0962"/>
<evidence type="ECO:0000259" key="2">
    <source>
        <dbReference type="Pfam" id="PF00582"/>
    </source>
</evidence>
<name>A0A0W0S5Y5_9GAMM</name>
<dbReference type="PANTHER" id="PTHR46268:SF6">
    <property type="entry name" value="UNIVERSAL STRESS PROTEIN UP12"/>
    <property type="match status" value="1"/>
</dbReference>
<accession>A0A0W0S5Y5</accession>
<dbReference type="InterPro" id="IPR014729">
    <property type="entry name" value="Rossmann-like_a/b/a_fold"/>
</dbReference>
<feature type="domain" description="UspA" evidence="2">
    <location>
        <begin position="1"/>
        <end position="144"/>
    </location>
</feature>
<dbReference type="InterPro" id="IPR006016">
    <property type="entry name" value="UspA"/>
</dbReference>
<keyword evidence="6" id="KW-1185">Reference proteome</keyword>
<dbReference type="Proteomes" id="UP000277577">
    <property type="component" value="Chromosome"/>
</dbReference>
<evidence type="ECO:0000313" key="5">
    <source>
        <dbReference type="Proteomes" id="UP000054921"/>
    </source>
</evidence>
<protein>
    <submittedName>
        <fullName evidence="3">Universal stress protein</fullName>
    </submittedName>
</protein>
<dbReference type="PATRIC" id="fig|28084.5.peg.1039"/>
<dbReference type="Proteomes" id="UP000054921">
    <property type="component" value="Unassembled WGS sequence"/>
</dbReference>
<dbReference type="InterPro" id="IPR006015">
    <property type="entry name" value="Universal_stress_UspA"/>
</dbReference>
<dbReference type="Gene3D" id="3.40.50.620">
    <property type="entry name" value="HUPs"/>
    <property type="match status" value="1"/>
</dbReference>
<dbReference type="AlphaFoldDB" id="A0A0W0S5Y5"/>
<dbReference type="EMBL" id="LR134173">
    <property type="protein sequence ID" value="VEB36226.1"/>
    <property type="molecule type" value="Genomic_DNA"/>
</dbReference>
<dbReference type="Pfam" id="PF00582">
    <property type="entry name" value="Usp"/>
    <property type="match status" value="1"/>
</dbReference>
<evidence type="ECO:0000256" key="1">
    <source>
        <dbReference type="ARBA" id="ARBA00008791"/>
    </source>
</evidence>
<dbReference type="PRINTS" id="PR01438">
    <property type="entry name" value="UNVRSLSTRESS"/>
</dbReference>
<reference evidence="4 6" key="2">
    <citation type="submission" date="2018-12" db="EMBL/GenBank/DDBJ databases">
        <authorList>
            <consortium name="Pathogen Informatics"/>
        </authorList>
    </citation>
    <scope>NUCLEOTIDE SEQUENCE [LARGE SCALE GENOMIC DNA]</scope>
    <source>
        <strain evidence="4 6">NCTC11976</strain>
    </source>
</reference>